<dbReference type="PANTHER" id="PTHR38705:SF1">
    <property type="entry name" value="PROTEIN RDS1"/>
    <property type="match status" value="1"/>
</dbReference>
<dbReference type="InterPro" id="IPR039254">
    <property type="entry name" value="Rds1"/>
</dbReference>
<gene>
    <name evidence="1" type="ORF">D9613_008412</name>
</gene>
<sequence>MGPSLSNRNSSANFKLFSSSTLIKFTIVDTMKAFTLLASLLSIVGFVLAAPPAERPTTIPRLGFYNRPSYTTLRPHALPTPQGKNGVNGPVSLAASLVSDGVLSYATPSALSRFNHTGALADTGIRIAPPLTPSGGLGTNGSIPYYHPLSDFDFQSINLALNQEWIELDLFHHGLAKFSVEEFEEAGLNAEDRYLIQFMAEQELGHATLLTNILGPRAAKQCTYQYPFETVREFVDFCQKLTRFGESGVYGFLEHLNSRDSAQLLLQSITTEARQQMIFRQFEGLFPMPVWFETGITQSMAWTLLAPYLVSCPAENPRIEWQNFPALNIENNPDATPLYNTSIPGNDTTPAITHNRTIPLSYPGREVYLTWELPGKIVSYNNSYITTTTAGPPKYVAWISQLNTTFTPLLDIDGQSGMTYQPFGRVFGDDTAPIVNGTMFIMITDDNIHVTPSNISELNPHIVAGPALYQSG</sequence>
<accession>A0A8H4QSM2</accession>
<name>A0A8H4QSM2_9AGAR</name>
<dbReference type="AlphaFoldDB" id="A0A8H4QSM2"/>
<proteinExistence type="predicted"/>
<protein>
    <recommendedName>
        <fullName evidence="3">Protein rds1</fullName>
    </recommendedName>
</protein>
<organism evidence="1 2">
    <name type="scientific">Agrocybe pediades</name>
    <dbReference type="NCBI Taxonomy" id="84607"/>
    <lineage>
        <taxon>Eukaryota</taxon>
        <taxon>Fungi</taxon>
        <taxon>Dikarya</taxon>
        <taxon>Basidiomycota</taxon>
        <taxon>Agaricomycotina</taxon>
        <taxon>Agaricomycetes</taxon>
        <taxon>Agaricomycetidae</taxon>
        <taxon>Agaricales</taxon>
        <taxon>Agaricineae</taxon>
        <taxon>Strophariaceae</taxon>
        <taxon>Agrocybe</taxon>
    </lineage>
</organism>
<dbReference type="PANTHER" id="PTHR38705">
    <property type="entry name" value="PROTEIN RDS1"/>
    <property type="match status" value="1"/>
</dbReference>
<comment type="caution">
    <text evidence="1">The sequence shown here is derived from an EMBL/GenBank/DDBJ whole genome shotgun (WGS) entry which is preliminary data.</text>
</comment>
<dbReference type="EMBL" id="JAACJL010000031">
    <property type="protein sequence ID" value="KAF4616448.1"/>
    <property type="molecule type" value="Genomic_DNA"/>
</dbReference>
<dbReference type="Proteomes" id="UP000521872">
    <property type="component" value="Unassembled WGS sequence"/>
</dbReference>
<evidence type="ECO:0008006" key="3">
    <source>
        <dbReference type="Google" id="ProtNLM"/>
    </source>
</evidence>
<evidence type="ECO:0000313" key="1">
    <source>
        <dbReference type="EMBL" id="KAF4616448.1"/>
    </source>
</evidence>
<evidence type="ECO:0000313" key="2">
    <source>
        <dbReference type="Proteomes" id="UP000521872"/>
    </source>
</evidence>
<dbReference type="Pfam" id="PF13668">
    <property type="entry name" value="Ferritin_2"/>
    <property type="match status" value="1"/>
</dbReference>
<reference evidence="1 2" key="1">
    <citation type="submission" date="2019-12" db="EMBL/GenBank/DDBJ databases">
        <authorList>
            <person name="Floudas D."/>
            <person name="Bentzer J."/>
            <person name="Ahren D."/>
            <person name="Johansson T."/>
            <person name="Persson P."/>
            <person name="Tunlid A."/>
        </authorList>
    </citation>
    <scope>NUCLEOTIDE SEQUENCE [LARGE SCALE GENOMIC DNA]</scope>
    <source>
        <strain evidence="1 2">CBS 102.39</strain>
    </source>
</reference>
<keyword evidence="2" id="KW-1185">Reference proteome</keyword>